<evidence type="ECO:0000313" key="1">
    <source>
        <dbReference type="EMBL" id="MFC4738384.1"/>
    </source>
</evidence>
<dbReference type="GO" id="GO:0005524">
    <property type="term" value="F:ATP binding"/>
    <property type="evidence" value="ECO:0007669"/>
    <property type="project" value="UniProtKB-KW"/>
</dbReference>
<dbReference type="EMBL" id="JBHSGW010000001">
    <property type="protein sequence ID" value="MFC4738384.1"/>
    <property type="molecule type" value="Genomic_DNA"/>
</dbReference>
<dbReference type="PANTHER" id="PTHR11669">
    <property type="entry name" value="REPLICATION FACTOR C / DNA POLYMERASE III GAMMA-TAU SUBUNIT"/>
    <property type="match status" value="1"/>
</dbReference>
<dbReference type="Proteomes" id="UP001595885">
    <property type="component" value="Unassembled WGS sequence"/>
</dbReference>
<dbReference type="SUPFAM" id="SSF52540">
    <property type="entry name" value="P-loop containing nucleoside triphosphate hydrolases"/>
    <property type="match status" value="1"/>
</dbReference>
<comment type="caution">
    <text evidence="1">The sequence shown here is derived from an EMBL/GenBank/DDBJ whole genome shotgun (WGS) entry which is preliminary data.</text>
</comment>
<reference evidence="2" key="1">
    <citation type="journal article" date="2019" name="Int. J. Syst. Evol. Microbiol.">
        <title>The Global Catalogue of Microorganisms (GCM) 10K type strain sequencing project: providing services to taxonomists for standard genome sequencing and annotation.</title>
        <authorList>
            <consortium name="The Broad Institute Genomics Platform"/>
            <consortium name="The Broad Institute Genome Sequencing Center for Infectious Disease"/>
            <person name="Wu L."/>
            <person name="Ma J."/>
        </authorList>
    </citation>
    <scope>NUCLEOTIDE SEQUENCE [LARGE SCALE GENOMIC DNA]</scope>
    <source>
        <strain evidence="2">CCUG 50349</strain>
    </source>
</reference>
<dbReference type="Pfam" id="PF13177">
    <property type="entry name" value="DNA_pol3_delta2"/>
    <property type="match status" value="1"/>
</dbReference>
<evidence type="ECO:0000313" key="2">
    <source>
        <dbReference type="Proteomes" id="UP001595885"/>
    </source>
</evidence>
<name>A0ABV9P281_9FLAO</name>
<keyword evidence="1" id="KW-0067">ATP-binding</keyword>
<dbReference type="RefSeq" id="WP_379737260.1">
    <property type="nucleotide sequence ID" value="NZ_JBHSGW010000001.1"/>
</dbReference>
<protein>
    <submittedName>
        <fullName evidence="1">ATP-binding protein</fullName>
    </submittedName>
</protein>
<dbReference type="InterPro" id="IPR050238">
    <property type="entry name" value="DNA_Rep/Repair_Clamp_Loader"/>
</dbReference>
<gene>
    <name evidence="1" type="ORF">ACFO3U_00095</name>
</gene>
<sequence>MFKNVIGNKKTVDYLTSSVDSSRLAHAQLFVGPEGIGLLQIAISYAKYILCNEKNVENFDSEKCQIKVDQLSHPDIHYVFPVTTTENVKSHPVSDNFLKEWKEFVNLHPFGSLQDWYAHLGVEKKQGQIGVDEALEIVKKLSLKSYEGGYKVMIIWMADKMNTATSNKILKILEEPPQKTIFLLITESVEEIISTITSRCQIIEFNKPEQQEIETLLKTKGTTDVLAKRYAHLAQGDINKALKLANNEKDDKLYEEWFVKWVRSAFKAKGNAASIIELISWSEEVASYGREVQKQFLHYCIEFFRQAMLENYTAKDLVYLDEGLDGFELKKFAPFVNGGNIDEIFKEISDAIYHIERNGNGKIILTDLSIKLTRLIHKK</sequence>
<proteinExistence type="predicted"/>
<dbReference type="Gene3D" id="3.40.50.300">
    <property type="entry name" value="P-loop containing nucleotide triphosphate hydrolases"/>
    <property type="match status" value="1"/>
</dbReference>
<organism evidence="1 2">
    <name type="scientific">Flavobacterium ponti</name>
    <dbReference type="NCBI Taxonomy" id="665133"/>
    <lineage>
        <taxon>Bacteria</taxon>
        <taxon>Pseudomonadati</taxon>
        <taxon>Bacteroidota</taxon>
        <taxon>Flavobacteriia</taxon>
        <taxon>Flavobacteriales</taxon>
        <taxon>Flavobacteriaceae</taxon>
        <taxon>Flavobacterium</taxon>
    </lineage>
</organism>
<dbReference type="InterPro" id="IPR027417">
    <property type="entry name" value="P-loop_NTPase"/>
</dbReference>
<dbReference type="PANTHER" id="PTHR11669:SF8">
    <property type="entry name" value="DNA POLYMERASE III SUBUNIT DELTA"/>
    <property type="match status" value="1"/>
</dbReference>
<keyword evidence="1" id="KW-0547">Nucleotide-binding</keyword>
<keyword evidence="2" id="KW-1185">Reference proteome</keyword>
<accession>A0ABV9P281</accession>